<dbReference type="Proteomes" id="UP000187203">
    <property type="component" value="Unassembled WGS sequence"/>
</dbReference>
<keyword evidence="3" id="KW-1185">Reference proteome</keyword>
<organism evidence="2 3">
    <name type="scientific">Corchorus olitorius</name>
    <dbReference type="NCBI Taxonomy" id="93759"/>
    <lineage>
        <taxon>Eukaryota</taxon>
        <taxon>Viridiplantae</taxon>
        <taxon>Streptophyta</taxon>
        <taxon>Embryophyta</taxon>
        <taxon>Tracheophyta</taxon>
        <taxon>Spermatophyta</taxon>
        <taxon>Magnoliopsida</taxon>
        <taxon>eudicotyledons</taxon>
        <taxon>Gunneridae</taxon>
        <taxon>Pentapetalae</taxon>
        <taxon>rosids</taxon>
        <taxon>malvids</taxon>
        <taxon>Malvales</taxon>
        <taxon>Malvaceae</taxon>
        <taxon>Grewioideae</taxon>
        <taxon>Apeibeae</taxon>
        <taxon>Corchorus</taxon>
    </lineage>
</organism>
<feature type="compositionally biased region" description="Basic and acidic residues" evidence="1">
    <location>
        <begin position="16"/>
        <end position="34"/>
    </location>
</feature>
<protein>
    <submittedName>
        <fullName evidence="2">Uncharacterized protein</fullName>
    </submittedName>
</protein>
<accession>A0A1R3G4Z7</accession>
<evidence type="ECO:0000313" key="3">
    <source>
        <dbReference type="Proteomes" id="UP000187203"/>
    </source>
</evidence>
<feature type="region of interest" description="Disordered" evidence="1">
    <location>
        <begin position="1"/>
        <end position="72"/>
    </location>
</feature>
<name>A0A1R3G4Z7_9ROSI</name>
<feature type="compositionally biased region" description="Basic residues" evidence="1">
    <location>
        <begin position="35"/>
        <end position="45"/>
    </location>
</feature>
<dbReference type="AlphaFoldDB" id="A0A1R3G4Z7"/>
<gene>
    <name evidence="2" type="ORF">COLO4_36834</name>
</gene>
<reference evidence="3" key="1">
    <citation type="submission" date="2013-09" db="EMBL/GenBank/DDBJ databases">
        <title>Corchorus olitorius genome sequencing.</title>
        <authorList>
            <person name="Alam M."/>
            <person name="Haque M.S."/>
            <person name="Islam M.S."/>
            <person name="Emdad E.M."/>
            <person name="Islam M.M."/>
            <person name="Ahmed B."/>
            <person name="Halim A."/>
            <person name="Hossen Q.M.M."/>
            <person name="Hossain M.Z."/>
            <person name="Ahmed R."/>
            <person name="Khan M.M."/>
            <person name="Islam R."/>
            <person name="Rashid M.M."/>
            <person name="Khan S.A."/>
            <person name="Rahman M.S."/>
            <person name="Alam M."/>
            <person name="Yahiya A.S."/>
            <person name="Khan M.S."/>
            <person name="Azam M.S."/>
            <person name="Haque T."/>
            <person name="Lashkar M.Z.H."/>
            <person name="Akhand A.I."/>
            <person name="Morshed G."/>
            <person name="Roy S."/>
            <person name="Uddin K.S."/>
            <person name="Rabeya T."/>
            <person name="Hossain A.S."/>
            <person name="Chowdhury A."/>
            <person name="Snigdha A.R."/>
            <person name="Mortoza M.S."/>
            <person name="Matin S.A."/>
            <person name="Hoque S.M.E."/>
            <person name="Islam M.K."/>
            <person name="Roy D.K."/>
            <person name="Haider R."/>
            <person name="Moosa M.M."/>
            <person name="Elias S.M."/>
            <person name="Hasan A.M."/>
            <person name="Jahan S."/>
            <person name="Shafiuddin M."/>
            <person name="Mahmood N."/>
            <person name="Shommy N.S."/>
        </authorList>
    </citation>
    <scope>NUCLEOTIDE SEQUENCE [LARGE SCALE GENOMIC DNA]</scope>
    <source>
        <strain evidence="3">cv. O-4</strain>
    </source>
</reference>
<dbReference type="EMBL" id="AWUE01023650">
    <property type="protein sequence ID" value="OMO53127.1"/>
    <property type="molecule type" value="Genomic_DNA"/>
</dbReference>
<evidence type="ECO:0000256" key="1">
    <source>
        <dbReference type="SAM" id="MobiDB-lite"/>
    </source>
</evidence>
<sequence>MAQLKGKEIEEDDVLEERTRVAEGTKTNKVEWKREKGRKWGKFRTKPKDRQGQVGNMRTRKSPNPRPTQVNL</sequence>
<comment type="caution">
    <text evidence="2">The sequence shown here is derived from an EMBL/GenBank/DDBJ whole genome shotgun (WGS) entry which is preliminary data.</text>
</comment>
<evidence type="ECO:0000313" key="2">
    <source>
        <dbReference type="EMBL" id="OMO53127.1"/>
    </source>
</evidence>
<proteinExistence type="predicted"/>